<dbReference type="PANTHER" id="PTHR43252">
    <property type="entry name" value="TRANSCRIPTIONAL REGULATOR YQJI"/>
    <property type="match status" value="1"/>
</dbReference>
<dbReference type="Proteomes" id="UP000255518">
    <property type="component" value="Unassembled WGS sequence"/>
</dbReference>
<dbReference type="AlphaFoldDB" id="A0A377VE12"/>
<organism evidence="3 4">
    <name type="scientific">Klebsiella pneumoniae</name>
    <dbReference type="NCBI Taxonomy" id="573"/>
    <lineage>
        <taxon>Bacteria</taxon>
        <taxon>Pseudomonadati</taxon>
        <taxon>Pseudomonadota</taxon>
        <taxon>Gammaproteobacteria</taxon>
        <taxon>Enterobacterales</taxon>
        <taxon>Enterobacteriaceae</taxon>
        <taxon>Klebsiella/Raoultella group</taxon>
        <taxon>Klebsiella</taxon>
        <taxon>Klebsiella pneumoniae complex</taxon>
    </lineage>
</organism>
<dbReference type="Gene3D" id="1.10.10.10">
    <property type="entry name" value="Winged helix-like DNA-binding domain superfamily/Winged helix DNA-binding domain"/>
    <property type="match status" value="1"/>
</dbReference>
<feature type="region of interest" description="Disordered" evidence="1">
    <location>
        <begin position="1"/>
        <end position="33"/>
    </location>
</feature>
<evidence type="ECO:0000256" key="1">
    <source>
        <dbReference type="SAM" id="MobiDB-lite"/>
    </source>
</evidence>
<protein>
    <submittedName>
        <fullName evidence="3">PadR family transcriptional regulator</fullName>
    </submittedName>
</protein>
<reference evidence="3 4" key="1">
    <citation type="submission" date="2018-06" db="EMBL/GenBank/DDBJ databases">
        <authorList>
            <consortium name="Pathogen Informatics"/>
            <person name="Doyle S."/>
        </authorList>
    </citation>
    <scope>NUCLEOTIDE SEQUENCE [LARGE SCALE GENOMIC DNA]</scope>
    <source>
        <strain evidence="3 4">NCTC13443</strain>
    </source>
</reference>
<proteinExistence type="predicted"/>
<gene>
    <name evidence="3" type="primary">yqjI</name>
    <name evidence="3" type="ORF">NCTC13443_06542</name>
</gene>
<dbReference type="InterPro" id="IPR036390">
    <property type="entry name" value="WH_DNA-bd_sf"/>
</dbReference>
<feature type="compositionally biased region" description="Basic and acidic residues" evidence="1">
    <location>
        <begin position="1"/>
        <end position="26"/>
    </location>
</feature>
<dbReference type="EMBL" id="UGKT01000001">
    <property type="protein sequence ID" value="STT06591.1"/>
    <property type="molecule type" value="Genomic_DNA"/>
</dbReference>
<dbReference type="InterPro" id="IPR036388">
    <property type="entry name" value="WH-like_DNA-bd_sf"/>
</dbReference>
<accession>A0A377VE12</accession>
<dbReference type="PANTHER" id="PTHR43252:SF7">
    <property type="entry name" value="TRANSCRIPTIONAL REGULATOR YQJI"/>
    <property type="match status" value="1"/>
</dbReference>
<evidence type="ECO:0000259" key="2">
    <source>
        <dbReference type="Pfam" id="PF03551"/>
    </source>
</evidence>
<dbReference type="Pfam" id="PF03551">
    <property type="entry name" value="PadR"/>
    <property type="match status" value="1"/>
</dbReference>
<evidence type="ECO:0000313" key="3">
    <source>
        <dbReference type="EMBL" id="STT06591.1"/>
    </source>
</evidence>
<dbReference type="InterPro" id="IPR005149">
    <property type="entry name" value="Tscrpt_reg_PadR_N"/>
</dbReference>
<dbReference type="SUPFAM" id="SSF46785">
    <property type="entry name" value="Winged helix' DNA-binding domain"/>
    <property type="match status" value="1"/>
</dbReference>
<evidence type="ECO:0000313" key="4">
    <source>
        <dbReference type="Proteomes" id="UP000255518"/>
    </source>
</evidence>
<name>A0A377VE12_KLEPN</name>
<feature type="domain" description="Transcription regulator PadR N-terminal" evidence="2">
    <location>
        <begin position="45"/>
        <end position="109"/>
    </location>
</feature>
<sequence length="291" mass="32658">MRHHHEEGRGPRGRHGDPSEHGDHGRRGGGRRQRFFGHGELRLIILDILSRSASHGYELIKEIETLTQGNYSPSPGVIYPTLDLLQDQGLISVEDDNGRKKIVISEEGKQLHAENQEHLAHIQERLQARMVGCELRRDPQMKRALENFKAVLDLKVNQQASSAPSSSRSSALLTGRRWRSLSSTNPLFSSPAAPRWGSRTTADRPVYCRQAENLVSSGIKRANSGAMRLKFYTIRLLLCIYPDFHRFCRTGVIPAILNPVSCDTSAPGAHFEQVTFQRIGSGLQRTRTESH</sequence>